<dbReference type="Gene3D" id="3.30.379.10">
    <property type="entry name" value="Chitobiase/beta-hexosaminidase domain 2-like"/>
    <property type="match status" value="1"/>
</dbReference>
<organism evidence="5 6">
    <name type="scientific">Nocardiopsis terrae</name>
    <dbReference type="NCBI Taxonomy" id="372655"/>
    <lineage>
        <taxon>Bacteria</taxon>
        <taxon>Bacillati</taxon>
        <taxon>Actinomycetota</taxon>
        <taxon>Actinomycetes</taxon>
        <taxon>Streptosporangiales</taxon>
        <taxon>Nocardiopsidaceae</taxon>
        <taxon>Nocardiopsis</taxon>
    </lineage>
</organism>
<keyword evidence="5" id="KW-0326">Glycosidase</keyword>
<evidence type="ECO:0000259" key="3">
    <source>
        <dbReference type="Pfam" id="PF12971"/>
    </source>
</evidence>
<accession>A0ABR9HI29</accession>
<comment type="caution">
    <text evidence="5">The sequence shown here is derived from an EMBL/GenBank/DDBJ whole genome shotgun (WGS) entry which is preliminary data.</text>
</comment>
<dbReference type="RefSeq" id="WP_191269310.1">
    <property type="nucleotide sequence ID" value="NZ_BMXJ01000003.1"/>
</dbReference>
<keyword evidence="6" id="KW-1185">Reference proteome</keyword>
<sequence>MTHTDNVSDSARHPHWAAAVLGLAERILGPAHPPIALHEYPAPERSFEYRADAGTLTVRATDAVAAAVGLHTYLRQVCAVTVDWDARLPLPVPAFPDTPPAHRTAEVDQVYYLNFCTTGYTSPYWGWDEWERETDWMALHGVTTPLTAVGHEAVLRDAYTRLGLSDDQARAFIGGPGYLPWHHMGNLDHFAGPLPASWADTHLELGRRILERQRSLGMTPVLPGFTGHVPPALAPAGPGGRTRTRTWQGLVTHVLDPADPLYADVGARITRSQRELLGTDHLYAIDPFIEMVPVDADPSFPAAIAAATLEGLTRADPEAVWTMQSWPFSYQRSFWSDERVTAFLDAIPDERLLLLDLFAEREPQWTRFDSFGDKTWIWCALLNFGGRTDPMADLQGTLDRVNAAKAARNRPAGIGLAMEATRNNPAFFDLVIDQAWTRTERVERDWLPGFVERRYGRGHDPSLLEAWRGLLATVHAVPDTFRHPADQHGVLGQRPHYRDLADPGELRARVAARVWYAWPDLLRAWERLVGAAENTPGLADGPLGRDLADVAMAVLLRVADHRYLELVEGVAREGTVPQEELADFLAVFDHLDALLATRPEYTYRNWEDQAASWAAGEEDRRVLLDNARRILTVWTVPGDGQLDDYASRMWAGLVGDYYRSRWQLWARELGSAASDPAGVAARLDRALLEREEEFLARGVPDPPQESGDVVARSRALLDRYGRTERP</sequence>
<dbReference type="InterPro" id="IPR007781">
    <property type="entry name" value="NAGLU"/>
</dbReference>
<evidence type="ECO:0000259" key="4">
    <source>
        <dbReference type="Pfam" id="PF12972"/>
    </source>
</evidence>
<dbReference type="InterPro" id="IPR024733">
    <property type="entry name" value="NAGLU_tim-barrel"/>
</dbReference>
<dbReference type="InterPro" id="IPR024240">
    <property type="entry name" value="NAGLU_N"/>
</dbReference>
<dbReference type="Gene3D" id="1.20.120.670">
    <property type="entry name" value="N-acetyl-b-d-glucoasminidase"/>
    <property type="match status" value="1"/>
</dbReference>
<dbReference type="EC" id="3.2.1.50" evidence="5"/>
<dbReference type="EMBL" id="JADBDY010000001">
    <property type="protein sequence ID" value="MBE1458665.1"/>
    <property type="molecule type" value="Genomic_DNA"/>
</dbReference>
<dbReference type="PANTHER" id="PTHR12872:SF1">
    <property type="entry name" value="ALPHA-N-ACETYLGLUCOSAMINIDASE"/>
    <property type="match status" value="1"/>
</dbReference>
<feature type="domain" description="Alpha-N-acetylglucosaminidase C-terminal" evidence="4">
    <location>
        <begin position="446"/>
        <end position="718"/>
    </location>
</feature>
<dbReference type="PANTHER" id="PTHR12872">
    <property type="entry name" value="ALPHA-N-ACETYLGLUCOSAMINIDASE"/>
    <property type="match status" value="1"/>
</dbReference>
<feature type="domain" description="Alpha-N-acetylglucosaminidase tim-barrel" evidence="2">
    <location>
        <begin position="111"/>
        <end position="437"/>
    </location>
</feature>
<reference evidence="5 6" key="1">
    <citation type="submission" date="2020-10" db="EMBL/GenBank/DDBJ databases">
        <title>Sequencing the genomes of 1000 actinobacteria strains.</title>
        <authorList>
            <person name="Klenk H.-P."/>
        </authorList>
    </citation>
    <scope>NUCLEOTIDE SEQUENCE [LARGE SCALE GENOMIC DNA]</scope>
    <source>
        <strain evidence="5 6">DSM 45157</strain>
    </source>
</reference>
<name>A0ABR9HI29_9ACTN</name>
<dbReference type="Proteomes" id="UP000598217">
    <property type="component" value="Unassembled WGS sequence"/>
</dbReference>
<evidence type="ECO:0000313" key="5">
    <source>
        <dbReference type="EMBL" id="MBE1458665.1"/>
    </source>
</evidence>
<dbReference type="InterPro" id="IPR029018">
    <property type="entry name" value="Hex-like_dom2"/>
</dbReference>
<dbReference type="Pfam" id="PF05089">
    <property type="entry name" value="NAGLU"/>
    <property type="match status" value="1"/>
</dbReference>
<evidence type="ECO:0000256" key="1">
    <source>
        <dbReference type="ARBA" id="ARBA00022801"/>
    </source>
</evidence>
<proteinExistence type="predicted"/>
<dbReference type="Gene3D" id="3.20.20.80">
    <property type="entry name" value="Glycosidases"/>
    <property type="match status" value="1"/>
</dbReference>
<dbReference type="InterPro" id="IPR024732">
    <property type="entry name" value="NAGLU_C"/>
</dbReference>
<keyword evidence="1 5" id="KW-0378">Hydrolase</keyword>
<feature type="domain" description="Alpha-N-acetylglucosaminidase N-terminal" evidence="3">
    <location>
        <begin position="19"/>
        <end position="86"/>
    </location>
</feature>
<protein>
    <submittedName>
        <fullName evidence="5">Alpha-N-acetylglucosaminidase</fullName>
        <ecNumber evidence="5">3.2.1.50</ecNumber>
    </submittedName>
</protein>
<gene>
    <name evidence="5" type="ORF">H4W79_002879</name>
</gene>
<evidence type="ECO:0000313" key="6">
    <source>
        <dbReference type="Proteomes" id="UP000598217"/>
    </source>
</evidence>
<dbReference type="GO" id="GO:0004561">
    <property type="term" value="F:alpha-N-acetylglucosaminidase activity"/>
    <property type="evidence" value="ECO:0007669"/>
    <property type="project" value="UniProtKB-EC"/>
</dbReference>
<dbReference type="Pfam" id="PF12971">
    <property type="entry name" value="NAGLU_N"/>
    <property type="match status" value="1"/>
</dbReference>
<dbReference type="Pfam" id="PF12972">
    <property type="entry name" value="NAGLU_C"/>
    <property type="match status" value="1"/>
</dbReference>
<evidence type="ECO:0000259" key="2">
    <source>
        <dbReference type="Pfam" id="PF05089"/>
    </source>
</evidence>